<evidence type="ECO:0000313" key="17">
    <source>
        <dbReference type="Proteomes" id="UP000238296"/>
    </source>
</evidence>
<dbReference type="Gene3D" id="1.20.1560.10">
    <property type="entry name" value="ABC transporter type 1, transmembrane domain"/>
    <property type="match status" value="1"/>
</dbReference>
<dbReference type="AlphaFoldDB" id="A0A1S1NJV0"/>
<dbReference type="Proteomes" id="UP000179734">
    <property type="component" value="Unassembled WGS sequence"/>
</dbReference>
<evidence type="ECO:0000256" key="7">
    <source>
        <dbReference type="ARBA" id="ARBA00023136"/>
    </source>
</evidence>
<evidence type="ECO:0000256" key="2">
    <source>
        <dbReference type="ARBA" id="ARBA00022448"/>
    </source>
</evidence>
<feature type="domain" description="ABC transporter" evidence="12">
    <location>
        <begin position="398"/>
        <end position="632"/>
    </location>
</feature>
<evidence type="ECO:0000256" key="10">
    <source>
        <dbReference type="ARBA" id="ARBA00071747"/>
    </source>
</evidence>
<proteinExistence type="inferred from homology"/>
<name>A0A1S1NJV0_9MYCO</name>
<dbReference type="PROSITE" id="PS50893">
    <property type="entry name" value="ABC_TRANSPORTER_2"/>
    <property type="match status" value="1"/>
</dbReference>
<dbReference type="Gene3D" id="3.40.50.300">
    <property type="entry name" value="P-loop containing nucleotide triphosphate hydrolases"/>
    <property type="match status" value="1"/>
</dbReference>
<dbReference type="EMBL" id="PPEA01000165">
    <property type="protein sequence ID" value="PQM48598.1"/>
    <property type="molecule type" value="Genomic_DNA"/>
</dbReference>
<feature type="transmembrane region" description="Helical" evidence="11">
    <location>
        <begin position="37"/>
        <end position="60"/>
    </location>
</feature>
<evidence type="ECO:0000259" key="13">
    <source>
        <dbReference type="PROSITE" id="PS50929"/>
    </source>
</evidence>
<evidence type="ECO:0000256" key="11">
    <source>
        <dbReference type="SAM" id="Phobius"/>
    </source>
</evidence>
<keyword evidence="6 11" id="KW-1133">Transmembrane helix</keyword>
<comment type="subcellular location">
    <subcellularLocation>
        <location evidence="1">Cell inner membrane</location>
        <topology evidence="1">Multi-pass membrane protein</topology>
    </subcellularLocation>
</comment>
<dbReference type="PROSITE" id="PS00211">
    <property type="entry name" value="ABC_TRANSPORTER_1"/>
    <property type="match status" value="1"/>
</dbReference>
<reference evidence="15 17" key="2">
    <citation type="journal article" date="2017" name="Int. J. Syst. Evol. Microbiol.">
        <title>Mycobacterium talmoniae sp. nov., a slowly growing mycobacterium isolated from human respiratory samples.</title>
        <authorList>
            <person name="Davidson R.M."/>
            <person name="DeGroote M.A."/>
            <person name="Marola J.L."/>
            <person name="Buss S."/>
            <person name="Jones V."/>
            <person name="McNeil M.R."/>
            <person name="Freifeld A.G."/>
            <person name="Elaine Epperson L."/>
            <person name="Hasan N.A."/>
            <person name="Jackson M."/>
            <person name="Iwen P.C."/>
            <person name="Salfinger M."/>
            <person name="Strong M."/>
        </authorList>
    </citation>
    <scope>NUCLEOTIDE SEQUENCE [LARGE SCALE GENOMIC DNA]</scope>
    <source>
        <strain evidence="15 17">ATCC BAA-2683</strain>
    </source>
</reference>
<dbReference type="Proteomes" id="UP000238296">
    <property type="component" value="Unassembled WGS sequence"/>
</dbReference>
<dbReference type="PROSITE" id="PS50929">
    <property type="entry name" value="ABC_TM1F"/>
    <property type="match status" value="1"/>
</dbReference>
<evidence type="ECO:0000259" key="12">
    <source>
        <dbReference type="PROSITE" id="PS50893"/>
    </source>
</evidence>
<feature type="domain" description="ABC transmembrane type-1" evidence="13">
    <location>
        <begin position="40"/>
        <end position="363"/>
    </location>
</feature>
<evidence type="ECO:0000313" key="14">
    <source>
        <dbReference type="EMBL" id="OHV04358.1"/>
    </source>
</evidence>
<keyword evidence="3 11" id="KW-0812">Transmembrane</keyword>
<dbReference type="CDD" id="cd03254">
    <property type="entry name" value="ABCC_Glucan_exporter_like"/>
    <property type="match status" value="1"/>
</dbReference>
<dbReference type="InterPro" id="IPR017871">
    <property type="entry name" value="ABC_transporter-like_CS"/>
</dbReference>
<dbReference type="SUPFAM" id="SSF90123">
    <property type="entry name" value="ABC transporter transmembrane region"/>
    <property type="match status" value="1"/>
</dbReference>
<reference evidence="14 16" key="1">
    <citation type="submission" date="2016-10" db="EMBL/GenBank/DDBJ databases">
        <title>Genome sequence of Mycobacterium talmonii.</title>
        <authorList>
            <person name="Greninger A.L."/>
            <person name="Elliott B."/>
            <person name="Vasireddy S."/>
            <person name="Vasireddy R."/>
        </authorList>
    </citation>
    <scope>NUCLEOTIDE SEQUENCE [LARGE SCALE GENOMIC DNA]</scope>
    <source>
        <strain evidence="14">MO-5499</strain>
        <strain evidence="16">NE-TNMC-100812</strain>
    </source>
</reference>
<dbReference type="GO" id="GO:0005524">
    <property type="term" value="F:ATP binding"/>
    <property type="evidence" value="ECO:0007669"/>
    <property type="project" value="UniProtKB-KW"/>
</dbReference>
<dbReference type="GO" id="GO:0015421">
    <property type="term" value="F:ABC-type oligopeptide transporter activity"/>
    <property type="evidence" value="ECO:0007669"/>
    <property type="project" value="TreeGrafter"/>
</dbReference>
<dbReference type="PANTHER" id="PTHR43394:SF1">
    <property type="entry name" value="ATP-BINDING CASSETTE SUB-FAMILY B MEMBER 10, MITOCHONDRIAL"/>
    <property type="match status" value="1"/>
</dbReference>
<dbReference type="InterPro" id="IPR036640">
    <property type="entry name" value="ABC1_TM_sf"/>
</dbReference>
<comment type="caution">
    <text evidence="14">The sequence shown here is derived from an EMBL/GenBank/DDBJ whole genome shotgun (WGS) entry which is preliminary data.</text>
</comment>
<dbReference type="FunFam" id="3.40.50.300:FF:000287">
    <property type="entry name" value="Multidrug ABC transporter ATP-binding protein"/>
    <property type="match status" value="1"/>
</dbReference>
<dbReference type="InterPro" id="IPR027417">
    <property type="entry name" value="P-loop_NTPase"/>
</dbReference>
<evidence type="ECO:0000256" key="4">
    <source>
        <dbReference type="ARBA" id="ARBA00022741"/>
    </source>
</evidence>
<feature type="transmembrane region" description="Helical" evidence="11">
    <location>
        <begin position="121"/>
        <end position="142"/>
    </location>
</feature>
<protein>
    <recommendedName>
        <fullName evidence="10">Fatty acid ABC transporter ATP-binding/permease protein</fullName>
    </recommendedName>
</protein>
<comment type="function">
    <text evidence="8">ABC transporter involved in fatty acid import. Transmembrane domains (TMD) form a pore in the membrane and the ATP-binding domain (NBD) is responsible for energy generation.</text>
</comment>
<reference evidence="15" key="3">
    <citation type="submission" date="2018-01" db="EMBL/GenBank/DDBJ databases">
        <authorList>
            <person name="Gaut B.S."/>
            <person name="Morton B.R."/>
            <person name="Clegg M.T."/>
            <person name="Duvall M.R."/>
        </authorList>
    </citation>
    <scope>NUCLEOTIDE SEQUENCE</scope>
    <source>
        <strain evidence="15">ATCC BAA-2683</strain>
    </source>
</reference>
<evidence type="ECO:0000256" key="6">
    <source>
        <dbReference type="ARBA" id="ARBA00022989"/>
    </source>
</evidence>
<dbReference type="PANTHER" id="PTHR43394">
    <property type="entry name" value="ATP-DEPENDENT PERMEASE MDL1, MITOCHONDRIAL"/>
    <property type="match status" value="1"/>
</dbReference>
<keyword evidence="4" id="KW-0547">Nucleotide-binding</keyword>
<dbReference type="SUPFAM" id="SSF52540">
    <property type="entry name" value="P-loop containing nucleoside triphosphate hydrolases"/>
    <property type="match status" value="1"/>
</dbReference>
<dbReference type="EMBL" id="MLQM01000042">
    <property type="protein sequence ID" value="OHV04358.1"/>
    <property type="molecule type" value="Genomic_DNA"/>
</dbReference>
<keyword evidence="2" id="KW-0813">Transport</keyword>
<keyword evidence="16" id="KW-1185">Reference proteome</keyword>
<dbReference type="CDD" id="cd18547">
    <property type="entry name" value="ABC_6TM_Tm288_like"/>
    <property type="match status" value="1"/>
</dbReference>
<evidence type="ECO:0000256" key="8">
    <source>
        <dbReference type="ARBA" id="ARBA00055053"/>
    </source>
</evidence>
<dbReference type="InterPro" id="IPR003439">
    <property type="entry name" value="ABC_transporter-like_ATP-bd"/>
</dbReference>
<dbReference type="GO" id="GO:0005886">
    <property type="term" value="C:plasma membrane"/>
    <property type="evidence" value="ECO:0007669"/>
    <property type="project" value="UniProtKB-SubCell"/>
</dbReference>
<keyword evidence="5 14" id="KW-0067">ATP-binding</keyword>
<dbReference type="InterPro" id="IPR039421">
    <property type="entry name" value="Type_1_exporter"/>
</dbReference>
<dbReference type="Pfam" id="PF00664">
    <property type="entry name" value="ABC_membrane"/>
    <property type="match status" value="1"/>
</dbReference>
<evidence type="ECO:0000256" key="9">
    <source>
        <dbReference type="ARBA" id="ARBA00061644"/>
    </source>
</evidence>
<evidence type="ECO:0000256" key="5">
    <source>
        <dbReference type="ARBA" id="ARBA00022840"/>
    </source>
</evidence>
<dbReference type="InterPro" id="IPR003593">
    <property type="entry name" value="AAA+_ATPase"/>
</dbReference>
<evidence type="ECO:0000256" key="1">
    <source>
        <dbReference type="ARBA" id="ARBA00004429"/>
    </source>
</evidence>
<sequence>MTGPVRPPLRVAAPAGRSRDFPGTAVRLMKRLTPQRGLVVAVTALSVGGIAIGVAGPRILGHATDLLFNGVIGRQLPAGISKDQAVAAARARGDTTFAELLSGMNLVPGQGVDFAAVGRTLALALGLYLVAALLVWLQARLLNLTVQRTMRALRADVEDKLHRLPLSYFDGRQRGELLSRVTNDIDNMQSSISMTISQLVTTTLTVVAVLAMMVSISPLLAGITVLTVPLLLLTTRAIVRRSQRLFAAQWTATGHLNAHIEETYSGFALVRTFGHREWAQQRFGELNDDVYRASVGAQFFSGLVSPATMVLGNLSYVAVAVVGGLQVATGQITLGSVQAFIAYVRQFNQPLTHLAAMYNTLQSGMASAERVFELLDEPEEPADPEPAVLPADRQASRVEFERVHFGYRPGTPVIEDLSLVVEPGSTVAIVGPTGAGKTTLVNLLLRFYDVDSGRILVDDVDITGMSRHSLRSRIGMVLQDTWLFGGTIAENIRYGRPSASEDEVVAAARAAHVDRFVHTLPDGYQTRISDAGGNLSAGEKQLITIARAFLARPRLLILDEATSSVDTRTELLIQHAIAELRRDRTSFIIAHRLSTIRDADHILVLEQGRIVEYGNHAELLARRGAYYAMASR</sequence>
<dbReference type="SMART" id="SM00382">
    <property type="entry name" value="AAA"/>
    <property type="match status" value="1"/>
</dbReference>
<gene>
    <name evidence="14" type="ORF">BKN37_10320</name>
    <name evidence="15" type="ORF">C1Y40_01194</name>
</gene>
<evidence type="ECO:0000256" key="3">
    <source>
        <dbReference type="ARBA" id="ARBA00022692"/>
    </source>
</evidence>
<dbReference type="GO" id="GO:0016887">
    <property type="term" value="F:ATP hydrolysis activity"/>
    <property type="evidence" value="ECO:0007669"/>
    <property type="project" value="InterPro"/>
</dbReference>
<keyword evidence="7 11" id="KW-0472">Membrane</keyword>
<dbReference type="InterPro" id="IPR011527">
    <property type="entry name" value="ABC1_TM_dom"/>
</dbReference>
<organism evidence="14 16">
    <name type="scientific">Mycobacterium talmoniae</name>
    <dbReference type="NCBI Taxonomy" id="1858794"/>
    <lineage>
        <taxon>Bacteria</taxon>
        <taxon>Bacillati</taxon>
        <taxon>Actinomycetota</taxon>
        <taxon>Actinomycetes</taxon>
        <taxon>Mycobacteriales</taxon>
        <taxon>Mycobacteriaceae</taxon>
        <taxon>Mycobacterium</taxon>
    </lineage>
</organism>
<evidence type="ECO:0000313" key="15">
    <source>
        <dbReference type="EMBL" id="PQM48598.1"/>
    </source>
</evidence>
<comment type="similarity">
    <text evidence="9">Belongs to the ABC transporter superfamily. Lipid exporter (TC 3.A.1.106) family.</text>
</comment>
<accession>A0A1S1NJV0</accession>
<evidence type="ECO:0000313" key="16">
    <source>
        <dbReference type="Proteomes" id="UP000179734"/>
    </source>
</evidence>
<dbReference type="Pfam" id="PF00005">
    <property type="entry name" value="ABC_tran"/>
    <property type="match status" value="1"/>
</dbReference>